<dbReference type="InterPro" id="IPR012340">
    <property type="entry name" value="NA-bd_OB-fold"/>
</dbReference>
<protein>
    <submittedName>
        <fullName evidence="2">Domain of uncharacterized function (DUF3127)</fullName>
    </submittedName>
</protein>
<organism evidence="2 3">
    <name type="scientific">Candidatus Ornithobacterium hominis</name>
    <dbReference type="NCBI Taxonomy" id="2497989"/>
    <lineage>
        <taxon>Bacteria</taxon>
        <taxon>Pseudomonadati</taxon>
        <taxon>Bacteroidota</taxon>
        <taxon>Flavobacteriia</taxon>
        <taxon>Flavobacteriales</taxon>
        <taxon>Weeksellaceae</taxon>
        <taxon>Ornithobacterium</taxon>
    </lineage>
</organism>
<reference evidence="2 3" key="1">
    <citation type="submission" date="2018-09" db="EMBL/GenBank/DDBJ databases">
        <authorList>
            <consortium name="Pathogen Informatics"/>
        </authorList>
    </citation>
    <scope>NUCLEOTIDE SEQUENCE [LARGE SCALE GENOMIC DNA]</scope>
    <source>
        <strain evidence="2 3">OH-22767</strain>
    </source>
</reference>
<gene>
    <name evidence="2" type="ORF">SAMEA104719789_00447</name>
</gene>
<evidence type="ECO:0000256" key="1">
    <source>
        <dbReference type="SAM" id="MobiDB-lite"/>
    </source>
</evidence>
<dbReference type="Pfam" id="PF11325">
    <property type="entry name" value="DUF3127"/>
    <property type="match status" value="1"/>
</dbReference>
<keyword evidence="3" id="KW-1185">Reference proteome</keyword>
<dbReference type="EMBL" id="UNSC01000001">
    <property type="protein sequence ID" value="SZD71350.1"/>
    <property type="molecule type" value="Genomic_DNA"/>
</dbReference>
<sequence length="122" mass="13901">MEVTGKIKKIFDLQTFSSGFTKKELILLTQEQYPQTLAIEFHQDRTDLLDKFNVGDDVKISVNLRGREWTNPEGVVKYFNSIVGWRIERLGQSSENIAPPADFNSEFNDLSADGGEEDDLPF</sequence>
<evidence type="ECO:0000313" key="3">
    <source>
        <dbReference type="Proteomes" id="UP000262142"/>
    </source>
</evidence>
<dbReference type="Proteomes" id="UP000262142">
    <property type="component" value="Unassembled WGS sequence"/>
</dbReference>
<proteinExistence type="predicted"/>
<feature type="region of interest" description="Disordered" evidence="1">
    <location>
        <begin position="97"/>
        <end position="122"/>
    </location>
</feature>
<dbReference type="RefSeq" id="WP_119057380.1">
    <property type="nucleotide sequence ID" value="NZ_UNSC01000001.1"/>
</dbReference>
<dbReference type="InterPro" id="IPR021474">
    <property type="entry name" value="DUF3127"/>
</dbReference>
<dbReference type="AlphaFoldDB" id="A0A383TVT8"/>
<evidence type="ECO:0000313" key="2">
    <source>
        <dbReference type="EMBL" id="SZD71350.1"/>
    </source>
</evidence>
<dbReference type="SUPFAM" id="SSF50249">
    <property type="entry name" value="Nucleic acid-binding proteins"/>
    <property type="match status" value="1"/>
</dbReference>
<name>A0A383TVT8_9FLAO</name>
<dbReference type="OrthoDB" id="598142at2"/>
<accession>A0A383TVT8</accession>